<reference evidence="7 8" key="1">
    <citation type="journal article" date="2024" name="Insects">
        <title>An Improved Chromosome-Level Genome Assembly of the Firefly Pyrocoelia pectoralis.</title>
        <authorList>
            <person name="Fu X."/>
            <person name="Meyer-Rochow V.B."/>
            <person name="Ballantyne L."/>
            <person name="Zhu X."/>
        </authorList>
    </citation>
    <scope>NUCLEOTIDE SEQUENCE [LARGE SCALE GENOMIC DNA]</scope>
    <source>
        <strain evidence="7">XCY_ONT2</strain>
    </source>
</reference>
<dbReference type="PANTHER" id="PTHR48021">
    <property type="match status" value="1"/>
</dbReference>
<feature type="transmembrane region" description="Helical" evidence="5">
    <location>
        <begin position="41"/>
        <end position="64"/>
    </location>
</feature>
<organism evidence="7 8">
    <name type="scientific">Pyrocoelia pectoralis</name>
    <dbReference type="NCBI Taxonomy" id="417401"/>
    <lineage>
        <taxon>Eukaryota</taxon>
        <taxon>Metazoa</taxon>
        <taxon>Ecdysozoa</taxon>
        <taxon>Arthropoda</taxon>
        <taxon>Hexapoda</taxon>
        <taxon>Insecta</taxon>
        <taxon>Pterygota</taxon>
        <taxon>Neoptera</taxon>
        <taxon>Endopterygota</taxon>
        <taxon>Coleoptera</taxon>
        <taxon>Polyphaga</taxon>
        <taxon>Elateriformia</taxon>
        <taxon>Elateroidea</taxon>
        <taxon>Lampyridae</taxon>
        <taxon>Lampyrinae</taxon>
        <taxon>Pyrocoelia</taxon>
    </lineage>
</organism>
<evidence type="ECO:0000256" key="5">
    <source>
        <dbReference type="SAM" id="Phobius"/>
    </source>
</evidence>
<proteinExistence type="predicted"/>
<keyword evidence="3 5" id="KW-1133">Transmembrane helix</keyword>
<evidence type="ECO:0000259" key="6">
    <source>
        <dbReference type="PROSITE" id="PS50850"/>
    </source>
</evidence>
<feature type="transmembrane region" description="Helical" evidence="5">
    <location>
        <begin position="173"/>
        <end position="194"/>
    </location>
</feature>
<name>A0AAN7UVY9_9COLE</name>
<dbReference type="GO" id="GO:0016020">
    <property type="term" value="C:membrane"/>
    <property type="evidence" value="ECO:0007669"/>
    <property type="project" value="UniProtKB-SubCell"/>
</dbReference>
<feature type="transmembrane region" description="Helical" evidence="5">
    <location>
        <begin position="106"/>
        <end position="128"/>
    </location>
</feature>
<keyword evidence="8" id="KW-1185">Reference proteome</keyword>
<dbReference type="EMBL" id="JAVRBK010000010">
    <property type="protein sequence ID" value="KAK5638950.1"/>
    <property type="molecule type" value="Genomic_DNA"/>
</dbReference>
<dbReference type="Proteomes" id="UP001329430">
    <property type="component" value="Chromosome 10"/>
</dbReference>
<evidence type="ECO:0000256" key="3">
    <source>
        <dbReference type="ARBA" id="ARBA00022989"/>
    </source>
</evidence>
<dbReference type="PANTHER" id="PTHR48021:SF24">
    <property type="entry name" value="MAJOR FACILITATOR SUPERFAMILY (MFS) PROFILE DOMAIN-CONTAINING PROTEIN"/>
    <property type="match status" value="1"/>
</dbReference>
<feature type="transmembrane region" description="Helical" evidence="5">
    <location>
        <begin position="76"/>
        <end position="94"/>
    </location>
</feature>
<evidence type="ECO:0000313" key="8">
    <source>
        <dbReference type="Proteomes" id="UP001329430"/>
    </source>
</evidence>
<keyword evidence="4 5" id="KW-0472">Membrane</keyword>
<dbReference type="PROSITE" id="PS50850">
    <property type="entry name" value="MFS"/>
    <property type="match status" value="1"/>
</dbReference>
<dbReference type="SUPFAM" id="SSF103473">
    <property type="entry name" value="MFS general substrate transporter"/>
    <property type="match status" value="1"/>
</dbReference>
<feature type="transmembrane region" description="Helical" evidence="5">
    <location>
        <begin position="206"/>
        <end position="225"/>
    </location>
</feature>
<dbReference type="Gene3D" id="1.20.1250.20">
    <property type="entry name" value="MFS general substrate transporter like domains"/>
    <property type="match status" value="1"/>
</dbReference>
<comment type="subcellular location">
    <subcellularLocation>
        <location evidence="1">Membrane</location>
        <topology evidence="1">Multi-pass membrane protein</topology>
    </subcellularLocation>
</comment>
<comment type="caution">
    <text evidence="7">The sequence shown here is derived from an EMBL/GenBank/DDBJ whole genome shotgun (WGS) entry which is preliminary data.</text>
</comment>
<sequence>MQLASLQKEHTLKMQERAQVGNRSVMDRAKMFCEPTAYKPLLILTGLFVFQQFSGTYMTLFYAVSFFKDVGTNINPFLASICLGSVRFAMSMVNTGLMKCFPRRTLLIFSALGMAACMAVSGIFTKWIQEGTTTLTWVPVLMLVVYVITSMIGLLSIPWTIIAELFPIAIRGVAHSIVYSIANTIMFAAIQCYFDLEKILGGSANLQFFFGIVSLGGLVYSYVFLPETHRMKLSDIEKYFLKHTTYLSLKNNKKGIKNVQRKPIVRSSKLSKVELMTIHEQNEKMIVRQNV</sequence>
<dbReference type="InterPro" id="IPR036259">
    <property type="entry name" value="MFS_trans_sf"/>
</dbReference>
<dbReference type="InterPro" id="IPR020846">
    <property type="entry name" value="MFS_dom"/>
</dbReference>
<feature type="domain" description="Major facilitator superfamily (MFS) profile" evidence="6">
    <location>
        <begin position="1"/>
        <end position="229"/>
    </location>
</feature>
<dbReference type="Pfam" id="PF00083">
    <property type="entry name" value="Sugar_tr"/>
    <property type="match status" value="1"/>
</dbReference>
<protein>
    <recommendedName>
        <fullName evidence="6">Major facilitator superfamily (MFS) profile domain-containing protein</fullName>
    </recommendedName>
</protein>
<evidence type="ECO:0000256" key="1">
    <source>
        <dbReference type="ARBA" id="ARBA00004141"/>
    </source>
</evidence>
<gene>
    <name evidence="7" type="ORF">RI129_013245</name>
</gene>
<dbReference type="GO" id="GO:0022857">
    <property type="term" value="F:transmembrane transporter activity"/>
    <property type="evidence" value="ECO:0007669"/>
    <property type="project" value="InterPro"/>
</dbReference>
<dbReference type="InterPro" id="IPR050549">
    <property type="entry name" value="MFS_Trehalose_Transporter"/>
</dbReference>
<evidence type="ECO:0000256" key="2">
    <source>
        <dbReference type="ARBA" id="ARBA00022692"/>
    </source>
</evidence>
<evidence type="ECO:0000313" key="7">
    <source>
        <dbReference type="EMBL" id="KAK5638950.1"/>
    </source>
</evidence>
<feature type="transmembrane region" description="Helical" evidence="5">
    <location>
        <begin position="140"/>
        <end position="161"/>
    </location>
</feature>
<accession>A0AAN7UVY9</accession>
<dbReference type="InterPro" id="IPR005828">
    <property type="entry name" value="MFS_sugar_transport-like"/>
</dbReference>
<keyword evidence="2 5" id="KW-0812">Transmembrane</keyword>
<evidence type="ECO:0000256" key="4">
    <source>
        <dbReference type="ARBA" id="ARBA00023136"/>
    </source>
</evidence>
<dbReference type="AlphaFoldDB" id="A0AAN7UVY9"/>